<feature type="region of interest" description="Disordered" evidence="1">
    <location>
        <begin position="1"/>
        <end position="102"/>
    </location>
</feature>
<protein>
    <submittedName>
        <fullName evidence="3">Uncharacterized protein</fullName>
    </submittedName>
</protein>
<evidence type="ECO:0000313" key="3">
    <source>
        <dbReference type="EMBL" id="CAD8542306.1"/>
    </source>
</evidence>
<dbReference type="EMBL" id="HBER01034786">
    <property type="protein sequence ID" value="CAD8542305.1"/>
    <property type="molecule type" value="Transcribed_RNA"/>
</dbReference>
<dbReference type="AlphaFoldDB" id="A0A6U5JK40"/>
<organism evidence="3">
    <name type="scientific">Calcidiscus leptoporus</name>
    <dbReference type="NCBI Taxonomy" id="127549"/>
    <lineage>
        <taxon>Eukaryota</taxon>
        <taxon>Haptista</taxon>
        <taxon>Haptophyta</taxon>
        <taxon>Prymnesiophyceae</taxon>
        <taxon>Coccolithales</taxon>
        <taxon>Calcidiscaceae</taxon>
        <taxon>Calcidiscus</taxon>
    </lineage>
</organism>
<feature type="compositionally biased region" description="Basic residues" evidence="1">
    <location>
        <begin position="1"/>
        <end position="10"/>
    </location>
</feature>
<accession>A0A6U5JK40</accession>
<name>A0A6U5JK40_9EUKA</name>
<evidence type="ECO:0000256" key="1">
    <source>
        <dbReference type="SAM" id="MobiDB-lite"/>
    </source>
</evidence>
<sequence length="185" mass="20512">MMLPRRHKKSSEKSREIPQWKLDMMAETEPATKRPREDAAEREIGGSATRAKEHVEAAAAEEAASRDFDDDDDSDGVDLSTYDLGGDEPLEEHPVVGIDTTLPELTREELLLKREQEEQPIWGGRLDGGRRKPGRKVFIDETWGSQELSLGGERAKDRKRALELAERFGISAVPSATGGATSSQK</sequence>
<reference evidence="3" key="1">
    <citation type="submission" date="2021-01" db="EMBL/GenBank/DDBJ databases">
        <authorList>
            <person name="Corre E."/>
            <person name="Pelletier E."/>
            <person name="Niang G."/>
            <person name="Scheremetjew M."/>
            <person name="Finn R."/>
            <person name="Kale V."/>
            <person name="Holt S."/>
            <person name="Cochrane G."/>
            <person name="Meng A."/>
            <person name="Brown T."/>
            <person name="Cohen L."/>
        </authorList>
    </citation>
    <scope>NUCLEOTIDE SEQUENCE</scope>
    <source>
        <strain evidence="3">RCC1130</strain>
    </source>
</reference>
<proteinExistence type="predicted"/>
<dbReference type="EMBL" id="HBER01034787">
    <property type="protein sequence ID" value="CAD8542306.1"/>
    <property type="molecule type" value="Transcribed_RNA"/>
</dbReference>
<feature type="compositionally biased region" description="Basic and acidic residues" evidence="1">
    <location>
        <begin position="30"/>
        <end position="56"/>
    </location>
</feature>
<gene>
    <name evidence="2" type="ORF">CLEP1334_LOCUS17591</name>
    <name evidence="3" type="ORF">CLEP1334_LOCUS17592</name>
</gene>
<evidence type="ECO:0000313" key="2">
    <source>
        <dbReference type="EMBL" id="CAD8542305.1"/>
    </source>
</evidence>